<dbReference type="InterPro" id="IPR019826">
    <property type="entry name" value="Carboxylesterase_B_AS"/>
</dbReference>
<dbReference type="PROSITE" id="PS00122">
    <property type="entry name" value="CARBOXYLESTERASE_B_1"/>
    <property type="match status" value="1"/>
</dbReference>
<comment type="caution">
    <text evidence="6">The sequence shown here is derived from an EMBL/GenBank/DDBJ whole genome shotgun (WGS) entry which is preliminary data.</text>
</comment>
<dbReference type="PROSITE" id="PS00941">
    <property type="entry name" value="CARBOXYLESTERASE_B_2"/>
    <property type="match status" value="1"/>
</dbReference>
<dbReference type="Gene3D" id="3.40.50.1820">
    <property type="entry name" value="alpha/beta hydrolase"/>
    <property type="match status" value="1"/>
</dbReference>
<evidence type="ECO:0000313" key="6">
    <source>
        <dbReference type="EMBL" id="CAH1797387.1"/>
    </source>
</evidence>
<evidence type="ECO:0000259" key="5">
    <source>
        <dbReference type="Pfam" id="PF00135"/>
    </source>
</evidence>
<dbReference type="SUPFAM" id="SSF53474">
    <property type="entry name" value="alpha/beta-Hydrolases"/>
    <property type="match status" value="1"/>
</dbReference>
<dbReference type="InterPro" id="IPR019819">
    <property type="entry name" value="Carboxylesterase_B_CS"/>
</dbReference>
<dbReference type="GO" id="GO:0016787">
    <property type="term" value="F:hydrolase activity"/>
    <property type="evidence" value="ECO:0007669"/>
    <property type="project" value="UniProtKB-KW"/>
</dbReference>
<dbReference type="PANTHER" id="PTHR43903">
    <property type="entry name" value="NEUROLIGIN"/>
    <property type="match status" value="1"/>
</dbReference>
<feature type="signal peptide" evidence="4">
    <location>
        <begin position="1"/>
        <end position="22"/>
    </location>
</feature>
<evidence type="ECO:0000256" key="3">
    <source>
        <dbReference type="ARBA" id="ARBA00022801"/>
    </source>
</evidence>
<name>A0A8S4PT96_OWEFU</name>
<dbReference type="EMBL" id="CAIIXF020000010">
    <property type="protein sequence ID" value="CAH1797387.1"/>
    <property type="molecule type" value="Genomic_DNA"/>
</dbReference>
<accession>A0A8S4PT96</accession>
<keyword evidence="3 4" id="KW-0378">Hydrolase</keyword>
<proteinExistence type="inferred from homology"/>
<keyword evidence="7" id="KW-1185">Reference proteome</keyword>
<protein>
    <recommendedName>
        <fullName evidence="4">Carboxylic ester hydrolase</fullName>
        <ecNumber evidence="4">3.1.1.-</ecNumber>
    </recommendedName>
</protein>
<evidence type="ECO:0000256" key="2">
    <source>
        <dbReference type="ARBA" id="ARBA00022729"/>
    </source>
</evidence>
<dbReference type="AlphaFoldDB" id="A0A8S4PT96"/>
<feature type="chain" id="PRO_5035960527" description="Carboxylic ester hydrolase" evidence="4">
    <location>
        <begin position="23"/>
        <end position="587"/>
    </location>
</feature>
<dbReference type="InterPro" id="IPR002018">
    <property type="entry name" value="CarbesteraseB"/>
</dbReference>
<dbReference type="EC" id="3.1.1.-" evidence="4"/>
<evidence type="ECO:0000256" key="4">
    <source>
        <dbReference type="RuleBase" id="RU361235"/>
    </source>
</evidence>
<comment type="similarity">
    <text evidence="1 4">Belongs to the type-B carboxylesterase/lipase family.</text>
</comment>
<gene>
    <name evidence="6" type="ORF">OFUS_LOCUS21676</name>
</gene>
<organism evidence="6 7">
    <name type="scientific">Owenia fusiformis</name>
    <name type="common">Polychaete worm</name>
    <dbReference type="NCBI Taxonomy" id="6347"/>
    <lineage>
        <taxon>Eukaryota</taxon>
        <taxon>Metazoa</taxon>
        <taxon>Spiralia</taxon>
        <taxon>Lophotrochozoa</taxon>
        <taxon>Annelida</taxon>
        <taxon>Polychaeta</taxon>
        <taxon>Sedentaria</taxon>
        <taxon>Canalipalpata</taxon>
        <taxon>Sabellida</taxon>
        <taxon>Oweniida</taxon>
        <taxon>Oweniidae</taxon>
        <taxon>Owenia</taxon>
    </lineage>
</organism>
<dbReference type="OrthoDB" id="408631at2759"/>
<dbReference type="Proteomes" id="UP000749559">
    <property type="component" value="Unassembled WGS sequence"/>
</dbReference>
<keyword evidence="2 4" id="KW-0732">Signal</keyword>
<feature type="domain" description="Carboxylesterase type B" evidence="5">
    <location>
        <begin position="27"/>
        <end position="569"/>
    </location>
</feature>
<evidence type="ECO:0000313" key="7">
    <source>
        <dbReference type="Proteomes" id="UP000749559"/>
    </source>
</evidence>
<evidence type="ECO:0000256" key="1">
    <source>
        <dbReference type="ARBA" id="ARBA00005964"/>
    </source>
</evidence>
<sequence>MIHTVMICKLFITFLFLPEAMCQQYVTVSTSEGQLRGQVFNFQGWYPEGVLHDMNITQYVGVPFAKPPINELRWQPPVAPDSWTGVRDALDFNTICWQRPIEVYNGLPVQMSEDCLYLNIWVPGTNTDPTNLNLPVMFYIHGGAFQWGTGINPVQFGGYMASDNDVIVVGINYRVNAMGFLSTEDSTAPGNYGIMDMIQALAWVKANIRNFGGNPDSITIFGQSAGGSAVTYLMLSPPARGLFQRAISISGGPTPHWAMAKNYLRELTPLLAIELNCPPDNSQAMMTCMRTKPASEITNRTIALNLNILQTRNDTQGVFAPRIDGVYIPDDPLAIVEREEFVPVDYMTGITSHESWPYRQDWYIPIPGGGKQLENGMNSTDFDILTQWYLRFLDYPEQREKVAQAVKLMYDLYESPGDSIERTMSYTNFLSDFQFNAHNDRFAKLYSKHAPSNAVYNYYFSAFVSLDQRIIYEPQLPIWVRATHADDIATVFGKAKYTMDDEVTLDERVLSNAVMVAYSNFAKAGNPGSIGTVSWPRFTEANPAYMELTTPVEHTRIINPFFPKRMAFWSEFVWPMLDQPSPSCVKD</sequence>
<reference evidence="6" key="1">
    <citation type="submission" date="2022-03" db="EMBL/GenBank/DDBJ databases">
        <authorList>
            <person name="Martin C."/>
        </authorList>
    </citation>
    <scope>NUCLEOTIDE SEQUENCE</scope>
</reference>
<dbReference type="InterPro" id="IPR051093">
    <property type="entry name" value="Neuroligin/BSAL"/>
</dbReference>
<feature type="non-terminal residue" evidence="6">
    <location>
        <position position="1"/>
    </location>
</feature>
<dbReference type="Pfam" id="PF00135">
    <property type="entry name" value="COesterase"/>
    <property type="match status" value="1"/>
</dbReference>
<dbReference type="InterPro" id="IPR029058">
    <property type="entry name" value="AB_hydrolase_fold"/>
</dbReference>